<proteinExistence type="predicted"/>
<evidence type="ECO:0000313" key="1">
    <source>
        <dbReference type="EMBL" id="KAI0056819.1"/>
    </source>
</evidence>
<organism evidence="1 2">
    <name type="scientific">Artomyces pyxidatus</name>
    <dbReference type="NCBI Taxonomy" id="48021"/>
    <lineage>
        <taxon>Eukaryota</taxon>
        <taxon>Fungi</taxon>
        <taxon>Dikarya</taxon>
        <taxon>Basidiomycota</taxon>
        <taxon>Agaricomycotina</taxon>
        <taxon>Agaricomycetes</taxon>
        <taxon>Russulales</taxon>
        <taxon>Auriscalpiaceae</taxon>
        <taxon>Artomyces</taxon>
    </lineage>
</organism>
<keyword evidence="2" id="KW-1185">Reference proteome</keyword>
<evidence type="ECO:0000313" key="2">
    <source>
        <dbReference type="Proteomes" id="UP000814140"/>
    </source>
</evidence>
<name>A0ACB8SKA5_9AGAM</name>
<sequence length="231" mass="25083">MRAAASERARVRRPATDPLHERTGPSPRPTAHDLEQCDPPAHGVRSQSPDTRGQTACGEAKGCEAGCGASAGQTCQGLDERALMLDDTYSDLTGVRRIASRPMRDADGRDPRRRRSRRACAGDQVNTADFEARGRRCRSLTCLYVAVSNATLAGRRATYGRLGQRLARSETWDGRHQNVDGRGLAGAHLQKDGSVLLLRGQRGGGTYGEQSVESRRIPRGARSCTNRMAWG</sequence>
<dbReference type="EMBL" id="MU277257">
    <property type="protein sequence ID" value="KAI0056819.1"/>
    <property type="molecule type" value="Genomic_DNA"/>
</dbReference>
<gene>
    <name evidence="1" type="ORF">BV25DRAFT_1535980</name>
</gene>
<comment type="caution">
    <text evidence="1">The sequence shown here is derived from an EMBL/GenBank/DDBJ whole genome shotgun (WGS) entry which is preliminary data.</text>
</comment>
<protein>
    <submittedName>
        <fullName evidence="1">Uncharacterized protein</fullName>
    </submittedName>
</protein>
<accession>A0ACB8SKA5</accession>
<dbReference type="Proteomes" id="UP000814140">
    <property type="component" value="Unassembled WGS sequence"/>
</dbReference>
<reference evidence="1" key="2">
    <citation type="journal article" date="2022" name="New Phytol.">
        <title>Evolutionary transition to the ectomycorrhizal habit in the genomes of a hyperdiverse lineage of mushroom-forming fungi.</title>
        <authorList>
            <person name="Looney B."/>
            <person name="Miyauchi S."/>
            <person name="Morin E."/>
            <person name="Drula E."/>
            <person name="Courty P.E."/>
            <person name="Kohler A."/>
            <person name="Kuo A."/>
            <person name="LaButti K."/>
            <person name="Pangilinan J."/>
            <person name="Lipzen A."/>
            <person name="Riley R."/>
            <person name="Andreopoulos W."/>
            <person name="He G."/>
            <person name="Johnson J."/>
            <person name="Nolan M."/>
            <person name="Tritt A."/>
            <person name="Barry K.W."/>
            <person name="Grigoriev I.V."/>
            <person name="Nagy L.G."/>
            <person name="Hibbett D."/>
            <person name="Henrissat B."/>
            <person name="Matheny P.B."/>
            <person name="Labbe J."/>
            <person name="Martin F.M."/>
        </authorList>
    </citation>
    <scope>NUCLEOTIDE SEQUENCE</scope>
    <source>
        <strain evidence="1">HHB10654</strain>
    </source>
</reference>
<reference evidence="1" key="1">
    <citation type="submission" date="2021-03" db="EMBL/GenBank/DDBJ databases">
        <authorList>
            <consortium name="DOE Joint Genome Institute"/>
            <person name="Ahrendt S."/>
            <person name="Looney B.P."/>
            <person name="Miyauchi S."/>
            <person name="Morin E."/>
            <person name="Drula E."/>
            <person name="Courty P.E."/>
            <person name="Chicoki N."/>
            <person name="Fauchery L."/>
            <person name="Kohler A."/>
            <person name="Kuo A."/>
            <person name="Labutti K."/>
            <person name="Pangilinan J."/>
            <person name="Lipzen A."/>
            <person name="Riley R."/>
            <person name="Andreopoulos W."/>
            <person name="He G."/>
            <person name="Johnson J."/>
            <person name="Barry K.W."/>
            <person name="Grigoriev I.V."/>
            <person name="Nagy L."/>
            <person name="Hibbett D."/>
            <person name="Henrissat B."/>
            <person name="Matheny P.B."/>
            <person name="Labbe J."/>
            <person name="Martin F."/>
        </authorList>
    </citation>
    <scope>NUCLEOTIDE SEQUENCE</scope>
    <source>
        <strain evidence="1">HHB10654</strain>
    </source>
</reference>